<sequence length="99" mass="10778">MNDDICEILSGENDKMKIRTIFTLSLVASSFSCLAFKAPSNVTSMTPDKINALESKILSRFYSQHGALPQVNVLGTCDASPVPGCSCPFCTMLRSHMRS</sequence>
<dbReference type="Proteomes" id="UP000236163">
    <property type="component" value="Unassembled WGS sequence"/>
</dbReference>
<proteinExistence type="predicted"/>
<gene>
    <name evidence="1" type="ORF">RK55_016720</name>
</gene>
<name>A0A2K0JHB6_SALHO</name>
<comment type="caution">
    <text evidence="1">The sequence shown here is derived from an EMBL/GenBank/DDBJ whole genome shotgun (WGS) entry which is preliminary data.</text>
</comment>
<organism evidence="1 2">
    <name type="scientific">Salmonella enterica subsp. houtenae serovar 50:g,z51:-</name>
    <dbReference type="NCBI Taxonomy" id="1173947"/>
    <lineage>
        <taxon>Bacteria</taxon>
        <taxon>Pseudomonadati</taxon>
        <taxon>Pseudomonadota</taxon>
        <taxon>Gammaproteobacteria</taxon>
        <taxon>Enterobacterales</taxon>
        <taxon>Enterobacteriaceae</taxon>
        <taxon>Salmonella</taxon>
    </lineage>
</organism>
<evidence type="ECO:0000313" key="2">
    <source>
        <dbReference type="Proteomes" id="UP000236163"/>
    </source>
</evidence>
<dbReference type="AlphaFoldDB" id="A0A2K0JHB6"/>
<accession>A0A2K0JHB6</accession>
<evidence type="ECO:0000313" key="1">
    <source>
        <dbReference type="EMBL" id="PNO34661.1"/>
    </source>
</evidence>
<reference evidence="2" key="1">
    <citation type="submission" date="2017-12" db="EMBL/GenBank/DDBJ databases">
        <title>FDA dAtabase for Regulatory Grade micrObial Sequences (FDA-ARGOS): Supporting development and validation of Infectious Disease Dx tests.</title>
        <authorList>
            <person name="Sichtig H."/>
            <person name="Tallon L."/>
            <person name="Sadzewicz L."/>
            <person name="Sengamalay N."/>
            <person name="Nagaraj S."/>
            <person name="Vavikolanu K."/>
            <person name="Aluvathingal J."/>
            <person name="Nadendla S."/>
            <person name="Pirone D.C."/>
            <person name="Hoffman M."/>
            <person name="Muruvanda T."/>
            <person name="Allard M."/>
            <person name="Evans P."/>
        </authorList>
    </citation>
    <scope>NUCLEOTIDE SEQUENCE [LARGE SCALE GENOMIC DNA]</scope>
    <source>
        <strain evidence="2">FDAARGOS_55</strain>
    </source>
</reference>
<protein>
    <submittedName>
        <fullName evidence="1">Uncharacterized protein</fullName>
    </submittedName>
</protein>
<dbReference type="EMBL" id="JWSP02000004">
    <property type="protein sequence ID" value="PNO34661.1"/>
    <property type="molecule type" value="Genomic_DNA"/>
</dbReference>